<evidence type="ECO:0000313" key="4">
    <source>
        <dbReference type="EnsemblProtists" id="EKX39409"/>
    </source>
</evidence>
<gene>
    <name evidence="3" type="ORF">GUITHDRAFT_143412</name>
</gene>
<accession>L1IU41</accession>
<name>L1IU41_GUITC</name>
<evidence type="ECO:0000313" key="5">
    <source>
        <dbReference type="Proteomes" id="UP000011087"/>
    </source>
</evidence>
<dbReference type="Proteomes" id="UP000011087">
    <property type="component" value="Unassembled WGS sequence"/>
</dbReference>
<dbReference type="KEGG" id="gtt:GUITHDRAFT_143412"/>
<dbReference type="EMBL" id="JH993039">
    <property type="protein sequence ID" value="EKX39409.1"/>
    <property type="molecule type" value="Genomic_DNA"/>
</dbReference>
<dbReference type="Pfam" id="PF18199">
    <property type="entry name" value="Dynein_C"/>
    <property type="match status" value="1"/>
</dbReference>
<dbReference type="InterPro" id="IPR043160">
    <property type="entry name" value="Dynein_C_barrel"/>
</dbReference>
<reference evidence="3 5" key="1">
    <citation type="journal article" date="2012" name="Nature">
        <title>Algal genomes reveal evolutionary mosaicism and the fate of nucleomorphs.</title>
        <authorList>
            <consortium name="DOE Joint Genome Institute"/>
            <person name="Curtis B.A."/>
            <person name="Tanifuji G."/>
            <person name="Burki F."/>
            <person name="Gruber A."/>
            <person name="Irimia M."/>
            <person name="Maruyama S."/>
            <person name="Arias M.C."/>
            <person name="Ball S.G."/>
            <person name="Gile G.H."/>
            <person name="Hirakawa Y."/>
            <person name="Hopkins J.F."/>
            <person name="Kuo A."/>
            <person name="Rensing S.A."/>
            <person name="Schmutz J."/>
            <person name="Symeonidi A."/>
            <person name="Elias M."/>
            <person name="Eveleigh R.J."/>
            <person name="Herman E.K."/>
            <person name="Klute M.J."/>
            <person name="Nakayama T."/>
            <person name="Obornik M."/>
            <person name="Reyes-Prieto A."/>
            <person name="Armbrust E.V."/>
            <person name="Aves S.J."/>
            <person name="Beiko R.G."/>
            <person name="Coutinho P."/>
            <person name="Dacks J.B."/>
            <person name="Durnford D.G."/>
            <person name="Fast N.M."/>
            <person name="Green B.R."/>
            <person name="Grisdale C.J."/>
            <person name="Hempel F."/>
            <person name="Henrissat B."/>
            <person name="Hoppner M.P."/>
            <person name="Ishida K."/>
            <person name="Kim E."/>
            <person name="Koreny L."/>
            <person name="Kroth P.G."/>
            <person name="Liu Y."/>
            <person name="Malik S.B."/>
            <person name="Maier U.G."/>
            <person name="McRose D."/>
            <person name="Mock T."/>
            <person name="Neilson J.A."/>
            <person name="Onodera N.T."/>
            <person name="Poole A.M."/>
            <person name="Pritham E.J."/>
            <person name="Richards T.A."/>
            <person name="Rocap G."/>
            <person name="Roy S.W."/>
            <person name="Sarai C."/>
            <person name="Schaack S."/>
            <person name="Shirato S."/>
            <person name="Slamovits C.H."/>
            <person name="Spencer D.F."/>
            <person name="Suzuki S."/>
            <person name="Worden A.Z."/>
            <person name="Zauner S."/>
            <person name="Barry K."/>
            <person name="Bell C."/>
            <person name="Bharti A.K."/>
            <person name="Crow J.A."/>
            <person name="Grimwood J."/>
            <person name="Kramer R."/>
            <person name="Lindquist E."/>
            <person name="Lucas S."/>
            <person name="Salamov A."/>
            <person name="McFadden G.I."/>
            <person name="Lane C.E."/>
            <person name="Keeling P.J."/>
            <person name="Gray M.W."/>
            <person name="Grigoriev I.V."/>
            <person name="Archibald J.M."/>
        </authorList>
    </citation>
    <scope>NUCLEOTIDE SEQUENCE</scope>
    <source>
        <strain evidence="3 5">CCMP2712</strain>
    </source>
</reference>
<evidence type="ECO:0000256" key="1">
    <source>
        <dbReference type="SAM" id="MobiDB-lite"/>
    </source>
</evidence>
<sequence length="168" mass="18391">MKNKLAAPPYVRRAGEGRPTAGDRTVRLARYGSCHLVTVGGGPGPAGEEQELSQGNAVILYGLFLEGASWSQRESGRLVDPPARTQLSDFPRLLLSVFREVSTSDPSADPSSHAGIRDTHGVIYMCPCYTGLRRSRESLLFMVPIYTEEPAMVARWTLRKVALVANKF</sequence>
<protein>
    <recommendedName>
        <fullName evidence="2">Dynein heavy chain C-terminal domain-containing protein</fullName>
    </recommendedName>
</protein>
<dbReference type="PaxDb" id="55529-EKX39409"/>
<reference evidence="4" key="3">
    <citation type="submission" date="2016-03" db="UniProtKB">
        <authorList>
            <consortium name="EnsemblProtists"/>
        </authorList>
    </citation>
    <scope>IDENTIFICATION</scope>
</reference>
<evidence type="ECO:0000313" key="3">
    <source>
        <dbReference type="EMBL" id="EKX39409.1"/>
    </source>
</evidence>
<reference evidence="5" key="2">
    <citation type="submission" date="2012-11" db="EMBL/GenBank/DDBJ databases">
        <authorList>
            <person name="Kuo A."/>
            <person name="Curtis B.A."/>
            <person name="Tanifuji G."/>
            <person name="Burki F."/>
            <person name="Gruber A."/>
            <person name="Irimia M."/>
            <person name="Maruyama S."/>
            <person name="Arias M.C."/>
            <person name="Ball S.G."/>
            <person name="Gile G.H."/>
            <person name="Hirakawa Y."/>
            <person name="Hopkins J.F."/>
            <person name="Rensing S.A."/>
            <person name="Schmutz J."/>
            <person name="Symeonidi A."/>
            <person name="Elias M."/>
            <person name="Eveleigh R.J."/>
            <person name="Herman E.K."/>
            <person name="Klute M.J."/>
            <person name="Nakayama T."/>
            <person name="Obornik M."/>
            <person name="Reyes-Prieto A."/>
            <person name="Armbrust E.V."/>
            <person name="Aves S.J."/>
            <person name="Beiko R.G."/>
            <person name="Coutinho P."/>
            <person name="Dacks J.B."/>
            <person name="Durnford D.G."/>
            <person name="Fast N.M."/>
            <person name="Green B.R."/>
            <person name="Grisdale C."/>
            <person name="Hempe F."/>
            <person name="Henrissat B."/>
            <person name="Hoppner M.P."/>
            <person name="Ishida K.-I."/>
            <person name="Kim E."/>
            <person name="Koreny L."/>
            <person name="Kroth P.G."/>
            <person name="Liu Y."/>
            <person name="Malik S.-B."/>
            <person name="Maier U.G."/>
            <person name="McRose D."/>
            <person name="Mock T."/>
            <person name="Neilson J.A."/>
            <person name="Onodera N.T."/>
            <person name="Poole A.M."/>
            <person name="Pritham E.J."/>
            <person name="Richards T.A."/>
            <person name="Rocap G."/>
            <person name="Roy S.W."/>
            <person name="Sarai C."/>
            <person name="Schaack S."/>
            <person name="Shirato S."/>
            <person name="Slamovits C.H."/>
            <person name="Spencer D.F."/>
            <person name="Suzuki S."/>
            <person name="Worden A.Z."/>
            <person name="Zauner S."/>
            <person name="Barry K."/>
            <person name="Bell C."/>
            <person name="Bharti A.K."/>
            <person name="Crow J.A."/>
            <person name="Grimwood J."/>
            <person name="Kramer R."/>
            <person name="Lindquist E."/>
            <person name="Lucas S."/>
            <person name="Salamov A."/>
            <person name="McFadden G.I."/>
            <person name="Lane C.E."/>
            <person name="Keeling P.J."/>
            <person name="Gray M.W."/>
            <person name="Grigoriev I.V."/>
            <person name="Archibald J.M."/>
        </authorList>
    </citation>
    <scope>NUCLEOTIDE SEQUENCE</scope>
    <source>
        <strain evidence="5">CCMP2712</strain>
    </source>
</reference>
<feature type="domain" description="Dynein heavy chain C-terminal" evidence="2">
    <location>
        <begin position="54"/>
        <end position="164"/>
    </location>
</feature>
<dbReference type="InterPro" id="IPR041228">
    <property type="entry name" value="Dynein_C"/>
</dbReference>
<dbReference type="GeneID" id="17296250"/>
<dbReference type="HOGENOM" id="CLU_1589565_0_0_1"/>
<dbReference type="STRING" id="905079.L1IU41"/>
<dbReference type="AlphaFoldDB" id="L1IU41"/>
<evidence type="ECO:0000259" key="2">
    <source>
        <dbReference type="Pfam" id="PF18199"/>
    </source>
</evidence>
<dbReference type="EnsemblProtists" id="EKX39409">
    <property type="protein sequence ID" value="EKX39409"/>
    <property type="gene ID" value="GUITHDRAFT_143412"/>
</dbReference>
<proteinExistence type="predicted"/>
<dbReference type="Gene3D" id="3.10.490.20">
    <property type="match status" value="1"/>
</dbReference>
<feature type="region of interest" description="Disordered" evidence="1">
    <location>
        <begin position="1"/>
        <end position="21"/>
    </location>
</feature>
<organism evidence="3">
    <name type="scientific">Guillardia theta (strain CCMP2712)</name>
    <name type="common">Cryptophyte</name>
    <dbReference type="NCBI Taxonomy" id="905079"/>
    <lineage>
        <taxon>Eukaryota</taxon>
        <taxon>Cryptophyceae</taxon>
        <taxon>Pyrenomonadales</taxon>
        <taxon>Geminigeraceae</taxon>
        <taxon>Guillardia</taxon>
    </lineage>
</organism>
<keyword evidence="5" id="KW-1185">Reference proteome</keyword>
<dbReference type="RefSeq" id="XP_005826389.1">
    <property type="nucleotide sequence ID" value="XM_005826332.1"/>
</dbReference>